<proteinExistence type="inferred from homology"/>
<evidence type="ECO:0000259" key="6">
    <source>
        <dbReference type="SMART" id="SM00062"/>
    </source>
</evidence>
<dbReference type="SMART" id="SM00062">
    <property type="entry name" value="PBPb"/>
    <property type="match status" value="1"/>
</dbReference>
<dbReference type="PROSITE" id="PS01039">
    <property type="entry name" value="SBP_BACTERIAL_3"/>
    <property type="match status" value="1"/>
</dbReference>
<dbReference type="AlphaFoldDB" id="A0A0X8NZW1"/>
<dbReference type="InterPro" id="IPR018313">
    <property type="entry name" value="SBP_3_CS"/>
</dbReference>
<dbReference type="GO" id="GO:0005576">
    <property type="term" value="C:extracellular region"/>
    <property type="evidence" value="ECO:0007669"/>
    <property type="project" value="TreeGrafter"/>
</dbReference>
<dbReference type="GO" id="GO:0030288">
    <property type="term" value="C:outer membrane-bounded periplasmic space"/>
    <property type="evidence" value="ECO:0007669"/>
    <property type="project" value="TreeGrafter"/>
</dbReference>
<dbReference type="Pfam" id="PF00497">
    <property type="entry name" value="SBP_bac_3"/>
    <property type="match status" value="1"/>
</dbReference>
<evidence type="ECO:0000256" key="4">
    <source>
        <dbReference type="RuleBase" id="RU003744"/>
    </source>
</evidence>
<dbReference type="SUPFAM" id="SSF53850">
    <property type="entry name" value="Periplasmic binding protein-like II"/>
    <property type="match status" value="1"/>
</dbReference>
<evidence type="ECO:0000256" key="1">
    <source>
        <dbReference type="ARBA" id="ARBA00010333"/>
    </source>
</evidence>
<organism evidence="7 8">
    <name type="scientific">Alcaligenes xylosoxydans xylosoxydans</name>
    <name type="common">Achromobacter xylosoxidans</name>
    <dbReference type="NCBI Taxonomy" id="85698"/>
    <lineage>
        <taxon>Bacteria</taxon>
        <taxon>Pseudomonadati</taxon>
        <taxon>Pseudomonadota</taxon>
        <taxon>Betaproteobacteria</taxon>
        <taxon>Burkholderiales</taxon>
        <taxon>Alcaligenaceae</taxon>
        <taxon>Achromobacter</taxon>
    </lineage>
</organism>
<dbReference type="InterPro" id="IPR001638">
    <property type="entry name" value="Solute-binding_3/MltF_N"/>
</dbReference>
<evidence type="ECO:0000313" key="7">
    <source>
        <dbReference type="EMBL" id="AMG37333.1"/>
    </source>
</evidence>
<sequence length="275" mass="29517">MKHWIITCAAAIGLAATLAPAAHADTLQDIKARGKFICGTMGTAEPFSFQDPKTRAIVGYEVDMCQAVADSLGVPLELKLIAVEARIPELIAGRVDVVAANLGWSPERAQQIDYSHQHFVSLQKVLARESDKDLKAPADLAGKRVSAVRGSSSEQGARKFIPNVEPVTFKDPSGAFLALQQGKVSGFVGSELMLVKLKQQAATSAVPAKILEPALFVEPWGMGVRRGDTAMLNQVNTVLDGLEASGKAAQIFDKWFGAGTQFNMKRDFRIEAIKG</sequence>
<evidence type="ECO:0000256" key="5">
    <source>
        <dbReference type="SAM" id="SignalP"/>
    </source>
</evidence>
<evidence type="ECO:0000313" key="8">
    <source>
        <dbReference type="Proteomes" id="UP000060602"/>
    </source>
</evidence>
<feature type="chain" id="PRO_5007069130" evidence="5">
    <location>
        <begin position="25"/>
        <end position="275"/>
    </location>
</feature>
<dbReference type="RefSeq" id="WP_006392735.1">
    <property type="nucleotide sequence ID" value="NZ_CP014060.2"/>
</dbReference>
<comment type="similarity">
    <text evidence="1 4">Belongs to the bacterial solute-binding protein 3 family.</text>
</comment>
<accession>A0A0X8NZW1</accession>
<protein>
    <submittedName>
        <fullName evidence="7">Cysteine ABC transporter substrate-binding protein</fullName>
    </submittedName>
</protein>
<dbReference type="CDD" id="cd13689">
    <property type="entry name" value="PBP2_BsGlnH"/>
    <property type="match status" value="1"/>
</dbReference>
<keyword evidence="2" id="KW-0813">Transport</keyword>
<reference evidence="8" key="1">
    <citation type="submission" date="2015-12" db="EMBL/GenBank/DDBJ databases">
        <title>FDA dAtabase for Regulatory Grade micrObial Sequences (FDA-ARGOS): Supporting development and validation of Infectious Disease Dx tests.</title>
        <authorList>
            <person name="Case J."/>
            <person name="Tallon L."/>
            <person name="Sadzewicz L."/>
            <person name="Sengamalay N."/>
            <person name="Ott S."/>
            <person name="Godinez A."/>
            <person name="Nagaraj S."/>
            <person name="Nadendla S."/>
            <person name="Sichtig H."/>
        </authorList>
    </citation>
    <scope>NUCLEOTIDE SEQUENCE [LARGE SCALE GENOMIC DNA]</scope>
    <source>
        <strain evidence="8">FDAARGOS_147</strain>
    </source>
</reference>
<keyword evidence="3 5" id="KW-0732">Signal</keyword>
<feature type="signal peptide" evidence="5">
    <location>
        <begin position="1"/>
        <end position="24"/>
    </location>
</feature>
<dbReference type="PANTHER" id="PTHR30085:SF6">
    <property type="entry name" value="ABC TRANSPORTER GLUTAMINE-BINDING PROTEIN GLNH"/>
    <property type="match status" value="1"/>
</dbReference>
<dbReference type="EMBL" id="CP014060">
    <property type="protein sequence ID" value="AMG37333.1"/>
    <property type="molecule type" value="Genomic_DNA"/>
</dbReference>
<evidence type="ECO:0000256" key="2">
    <source>
        <dbReference type="ARBA" id="ARBA00022448"/>
    </source>
</evidence>
<dbReference type="Proteomes" id="UP000060602">
    <property type="component" value="Chromosome"/>
</dbReference>
<gene>
    <name evidence="7" type="ORF">AL504_15755</name>
</gene>
<feature type="domain" description="Solute-binding protein family 3/N-terminal" evidence="6">
    <location>
        <begin position="35"/>
        <end position="259"/>
    </location>
</feature>
<dbReference type="Gene3D" id="3.40.190.10">
    <property type="entry name" value="Periplasmic binding protein-like II"/>
    <property type="match status" value="2"/>
</dbReference>
<dbReference type="GO" id="GO:0006865">
    <property type="term" value="P:amino acid transport"/>
    <property type="evidence" value="ECO:0007669"/>
    <property type="project" value="TreeGrafter"/>
</dbReference>
<dbReference type="InterPro" id="IPR051455">
    <property type="entry name" value="Bact_solute-bind_prot3"/>
</dbReference>
<evidence type="ECO:0000256" key="3">
    <source>
        <dbReference type="ARBA" id="ARBA00022729"/>
    </source>
</evidence>
<dbReference type="PANTHER" id="PTHR30085">
    <property type="entry name" value="AMINO ACID ABC TRANSPORTER PERMEASE"/>
    <property type="match status" value="1"/>
</dbReference>
<name>A0A0X8NZW1_ALCXX</name>